<evidence type="ECO:0000256" key="2">
    <source>
        <dbReference type="ARBA" id="ARBA00022448"/>
    </source>
</evidence>
<dbReference type="Pfam" id="PF00584">
    <property type="entry name" value="SecE"/>
    <property type="match status" value="1"/>
</dbReference>
<dbReference type="NCBIfam" id="TIGR00964">
    <property type="entry name" value="secE_bact"/>
    <property type="match status" value="1"/>
</dbReference>
<evidence type="ECO:0000256" key="8">
    <source>
        <dbReference type="ARBA" id="ARBA00023136"/>
    </source>
</evidence>
<sequence>MSDVSENFSYRLDWFKWLLVVVIISGSIYANWYYSEESLLYRVIGFLVAILISGFIASLTFRGKALINLAFGARTEWKKVVWPTKQERNQTTLIVLAVIVLMALILWSIDSFFSWIAKLIMG</sequence>
<keyword evidence="5 9" id="KW-0653">Protein transport</keyword>
<name>E0XWT4_9GAMM</name>
<dbReference type="GO" id="GO:0043952">
    <property type="term" value="P:protein transport by the Sec complex"/>
    <property type="evidence" value="ECO:0007669"/>
    <property type="project" value="UniProtKB-UniRule"/>
</dbReference>
<evidence type="ECO:0000256" key="1">
    <source>
        <dbReference type="ARBA" id="ARBA00004370"/>
    </source>
</evidence>
<dbReference type="PANTHER" id="PTHR33910">
    <property type="entry name" value="PROTEIN TRANSLOCASE SUBUNIT SECE"/>
    <property type="match status" value="1"/>
</dbReference>
<evidence type="ECO:0000256" key="9">
    <source>
        <dbReference type="HAMAP-Rule" id="MF_00422"/>
    </source>
</evidence>
<feature type="transmembrane region" description="Helical" evidence="9">
    <location>
        <begin position="93"/>
        <end position="117"/>
    </location>
</feature>
<evidence type="ECO:0000256" key="7">
    <source>
        <dbReference type="ARBA" id="ARBA00023010"/>
    </source>
</evidence>
<dbReference type="GO" id="GO:0065002">
    <property type="term" value="P:intracellular protein transmembrane transport"/>
    <property type="evidence" value="ECO:0007669"/>
    <property type="project" value="UniProtKB-UniRule"/>
</dbReference>
<feature type="transmembrane region" description="Helical" evidence="9">
    <location>
        <begin position="14"/>
        <end position="34"/>
    </location>
</feature>
<dbReference type="HAMAP" id="MF_00422">
    <property type="entry name" value="SecE"/>
    <property type="match status" value="1"/>
</dbReference>
<dbReference type="InterPro" id="IPR005807">
    <property type="entry name" value="SecE_bac"/>
</dbReference>
<organism evidence="10">
    <name type="scientific">uncultured Pseudomonadales bacterium HF0010_05E14</name>
    <dbReference type="NCBI Taxonomy" id="710778"/>
    <lineage>
        <taxon>Bacteria</taxon>
        <taxon>Pseudomonadati</taxon>
        <taxon>Pseudomonadota</taxon>
        <taxon>Gammaproteobacteria</taxon>
        <taxon>Pseudomonadales</taxon>
        <taxon>environmental samples</taxon>
    </lineage>
</organism>
<reference evidence="10" key="1">
    <citation type="journal article" date="2011" name="Environ. Microbiol.">
        <title>Time-series analyses of Monterey Bay coastal microbial picoplankton using a 'genome proxy' microarray.</title>
        <authorList>
            <person name="Rich V.I."/>
            <person name="Pham V.D."/>
            <person name="Eppley J."/>
            <person name="Shi Y."/>
            <person name="DeLong E.F."/>
        </authorList>
    </citation>
    <scope>NUCLEOTIDE SEQUENCE</scope>
</reference>
<dbReference type="EMBL" id="GU474902">
    <property type="protein sequence ID" value="ADI18875.1"/>
    <property type="molecule type" value="Genomic_DNA"/>
</dbReference>
<evidence type="ECO:0000256" key="4">
    <source>
        <dbReference type="ARBA" id="ARBA00022692"/>
    </source>
</evidence>
<accession>E0XWT4</accession>
<keyword evidence="4 9" id="KW-0812">Transmembrane</keyword>
<keyword evidence="3 9" id="KW-1003">Cell membrane</keyword>
<comment type="function">
    <text evidence="9">Essential subunit of the Sec protein translocation channel SecYEG. Clamps together the 2 halves of SecY. May contact the channel plug during translocation.</text>
</comment>
<keyword evidence="7 9" id="KW-0811">Translocation</keyword>
<dbReference type="GO" id="GO:0006605">
    <property type="term" value="P:protein targeting"/>
    <property type="evidence" value="ECO:0007669"/>
    <property type="project" value="UniProtKB-UniRule"/>
</dbReference>
<gene>
    <name evidence="9" type="primary">secE</name>
</gene>
<keyword evidence="2 9" id="KW-0813">Transport</keyword>
<keyword evidence="6 9" id="KW-1133">Transmembrane helix</keyword>
<dbReference type="GO" id="GO:0008320">
    <property type="term" value="F:protein transmembrane transporter activity"/>
    <property type="evidence" value="ECO:0007669"/>
    <property type="project" value="UniProtKB-UniRule"/>
</dbReference>
<evidence type="ECO:0000256" key="6">
    <source>
        <dbReference type="ARBA" id="ARBA00022989"/>
    </source>
</evidence>
<comment type="caution">
    <text evidence="9">Lacks conserved residue(s) required for the propagation of feature annotation.</text>
</comment>
<feature type="transmembrane region" description="Helical" evidence="9">
    <location>
        <begin position="40"/>
        <end position="61"/>
    </location>
</feature>
<evidence type="ECO:0000313" key="10">
    <source>
        <dbReference type="EMBL" id="ADI18875.1"/>
    </source>
</evidence>
<dbReference type="GO" id="GO:0009306">
    <property type="term" value="P:protein secretion"/>
    <property type="evidence" value="ECO:0007669"/>
    <property type="project" value="UniProtKB-UniRule"/>
</dbReference>
<dbReference type="PRINTS" id="PR01650">
    <property type="entry name" value="SECETRNLCASE"/>
</dbReference>
<evidence type="ECO:0000256" key="5">
    <source>
        <dbReference type="ARBA" id="ARBA00022927"/>
    </source>
</evidence>
<comment type="subcellular location">
    <subcellularLocation>
        <location evidence="1">Membrane</location>
    </subcellularLocation>
</comment>
<dbReference type="AlphaFoldDB" id="E0XWT4"/>
<dbReference type="InterPro" id="IPR001901">
    <property type="entry name" value="Translocase_SecE/Sec61-g"/>
</dbReference>
<dbReference type="InterPro" id="IPR038379">
    <property type="entry name" value="SecE_sf"/>
</dbReference>
<comment type="similarity">
    <text evidence="9">Belongs to the SecE/SEC61-gamma family.</text>
</comment>
<comment type="subunit">
    <text evidence="9">Component of the Sec protein translocase complex. Heterotrimer consisting of SecY, SecE and SecG subunits. The heterotrimers can form oligomers, although 1 heterotrimer is thought to be able to translocate proteins. Interacts with the ribosome. Interacts with SecDF, and other proteins may be involved. Interacts with SecA.</text>
</comment>
<dbReference type="PANTHER" id="PTHR33910:SF1">
    <property type="entry name" value="PROTEIN TRANSLOCASE SUBUNIT SECE"/>
    <property type="match status" value="1"/>
</dbReference>
<dbReference type="GO" id="GO:0005886">
    <property type="term" value="C:plasma membrane"/>
    <property type="evidence" value="ECO:0007669"/>
    <property type="project" value="UniProtKB-UniRule"/>
</dbReference>
<proteinExistence type="inferred from homology"/>
<evidence type="ECO:0000256" key="3">
    <source>
        <dbReference type="ARBA" id="ARBA00022475"/>
    </source>
</evidence>
<keyword evidence="8 9" id="KW-0472">Membrane</keyword>
<protein>
    <recommendedName>
        <fullName evidence="9">Protein translocase subunit SecE</fullName>
    </recommendedName>
</protein>
<dbReference type="Gene3D" id="1.20.5.1030">
    <property type="entry name" value="Preprotein translocase secy subunit"/>
    <property type="match status" value="1"/>
</dbReference>